<keyword evidence="3" id="KW-1185">Reference proteome</keyword>
<sequence length="208" mass="23670">MEARAVQRGSWDREGRRTHLLRGGARGVRWSTRQTLRWVELPKKNFLLFFILFPLHPPERQPSPVGLRTIQISIESNCTSQPIISLRVGTRRLGKLFEAHPRSSESLGRHGTKKRKFDELDPEHWLSKAARHNDIIDEKRVEILRLEASHKAKIEKLQREQAGSAAYFAKYTAKAEELRRAQALDGAGGSVEVSEIQVALPSNILAVR</sequence>
<name>A0A0C4E9I7_MAGP6</name>
<reference evidence="3" key="1">
    <citation type="submission" date="2010-05" db="EMBL/GenBank/DDBJ databases">
        <title>The genome sequence of Magnaporthe poae strain ATCC 64411.</title>
        <authorList>
            <person name="Ma L.-J."/>
            <person name="Dead R."/>
            <person name="Young S."/>
            <person name="Zeng Q."/>
            <person name="Koehrsen M."/>
            <person name="Alvarado L."/>
            <person name="Berlin A."/>
            <person name="Chapman S.B."/>
            <person name="Chen Z."/>
            <person name="Freedman E."/>
            <person name="Gellesch M."/>
            <person name="Goldberg J."/>
            <person name="Griggs A."/>
            <person name="Gujja S."/>
            <person name="Heilman E.R."/>
            <person name="Heiman D."/>
            <person name="Hepburn T."/>
            <person name="Howarth C."/>
            <person name="Jen D."/>
            <person name="Larson L."/>
            <person name="Mehta T."/>
            <person name="Neiman D."/>
            <person name="Pearson M."/>
            <person name="Roberts A."/>
            <person name="Saif S."/>
            <person name="Shea T."/>
            <person name="Shenoy N."/>
            <person name="Sisk P."/>
            <person name="Stolte C."/>
            <person name="Sykes S."/>
            <person name="Walk T."/>
            <person name="White J."/>
            <person name="Yandava C."/>
            <person name="Haas B."/>
            <person name="Nusbaum C."/>
            <person name="Birren B."/>
        </authorList>
    </citation>
    <scope>NUCLEOTIDE SEQUENCE [LARGE SCALE GENOMIC DNA]</scope>
    <source>
        <strain evidence="3">ATCC 64411 / 73-15</strain>
    </source>
</reference>
<accession>A0A0C4E9I7</accession>
<dbReference type="EnsemblFungi" id="MAPG_09277T0">
    <property type="protein sequence ID" value="MAPG_09277T0"/>
    <property type="gene ID" value="MAPG_09277"/>
</dbReference>
<dbReference type="VEuPathDB" id="FungiDB:MAPG_09277"/>
<evidence type="ECO:0000313" key="3">
    <source>
        <dbReference type="Proteomes" id="UP000011715"/>
    </source>
</evidence>
<reference evidence="1" key="3">
    <citation type="submission" date="2011-03" db="EMBL/GenBank/DDBJ databases">
        <title>Annotation of Magnaporthe poae ATCC 64411.</title>
        <authorList>
            <person name="Ma L.-J."/>
            <person name="Dead R."/>
            <person name="Young S.K."/>
            <person name="Zeng Q."/>
            <person name="Gargeya S."/>
            <person name="Fitzgerald M."/>
            <person name="Haas B."/>
            <person name="Abouelleil A."/>
            <person name="Alvarado L."/>
            <person name="Arachchi H.M."/>
            <person name="Berlin A."/>
            <person name="Brown A."/>
            <person name="Chapman S.B."/>
            <person name="Chen Z."/>
            <person name="Dunbar C."/>
            <person name="Freedman E."/>
            <person name="Gearin G."/>
            <person name="Gellesch M."/>
            <person name="Goldberg J."/>
            <person name="Griggs A."/>
            <person name="Gujja S."/>
            <person name="Heiman D."/>
            <person name="Howarth C."/>
            <person name="Larson L."/>
            <person name="Lui A."/>
            <person name="MacDonald P.J.P."/>
            <person name="Mehta T."/>
            <person name="Montmayeur A."/>
            <person name="Murphy C."/>
            <person name="Neiman D."/>
            <person name="Pearson M."/>
            <person name="Priest M."/>
            <person name="Roberts A."/>
            <person name="Saif S."/>
            <person name="Shea T."/>
            <person name="Shenoy N."/>
            <person name="Sisk P."/>
            <person name="Stolte C."/>
            <person name="Sykes S."/>
            <person name="Yandava C."/>
            <person name="Wortman J."/>
            <person name="Nusbaum C."/>
            <person name="Birren B."/>
        </authorList>
    </citation>
    <scope>NUCLEOTIDE SEQUENCE</scope>
    <source>
        <strain evidence="1">ATCC 64411</strain>
    </source>
</reference>
<dbReference type="EMBL" id="GL876974">
    <property type="protein sequence ID" value="KLU90313.1"/>
    <property type="molecule type" value="Genomic_DNA"/>
</dbReference>
<organism evidence="2 3">
    <name type="scientific">Magnaporthiopsis poae (strain ATCC 64411 / 73-15)</name>
    <name type="common">Kentucky bluegrass fungus</name>
    <name type="synonym">Magnaporthe poae</name>
    <dbReference type="NCBI Taxonomy" id="644358"/>
    <lineage>
        <taxon>Eukaryota</taxon>
        <taxon>Fungi</taxon>
        <taxon>Dikarya</taxon>
        <taxon>Ascomycota</taxon>
        <taxon>Pezizomycotina</taxon>
        <taxon>Sordariomycetes</taxon>
        <taxon>Sordariomycetidae</taxon>
        <taxon>Magnaporthales</taxon>
        <taxon>Magnaporthaceae</taxon>
        <taxon>Magnaporthiopsis</taxon>
    </lineage>
</organism>
<evidence type="ECO:0000313" key="1">
    <source>
        <dbReference type="EMBL" id="KLU90313.1"/>
    </source>
</evidence>
<dbReference type="EMBL" id="ADBL01002272">
    <property type="status" value="NOT_ANNOTATED_CDS"/>
    <property type="molecule type" value="Genomic_DNA"/>
</dbReference>
<dbReference type="AlphaFoldDB" id="A0A0C4E9I7"/>
<protein>
    <submittedName>
        <fullName evidence="1 2">Uncharacterized protein</fullName>
    </submittedName>
</protein>
<evidence type="ECO:0000313" key="2">
    <source>
        <dbReference type="EnsemblFungi" id="MAPG_09277T0"/>
    </source>
</evidence>
<gene>
    <name evidence="1" type="ORF">MAPG_09277</name>
</gene>
<reference evidence="1" key="2">
    <citation type="submission" date="2010-05" db="EMBL/GenBank/DDBJ databases">
        <title>The Genome Sequence of Magnaporthe poae strain ATCC 64411.</title>
        <authorList>
            <consortium name="The Broad Institute Genome Sequencing Platform"/>
            <consortium name="Broad Institute Genome Sequencing Center for Infectious Disease"/>
            <person name="Ma L.-J."/>
            <person name="Dead R."/>
            <person name="Young S."/>
            <person name="Zeng Q."/>
            <person name="Koehrsen M."/>
            <person name="Alvarado L."/>
            <person name="Berlin A."/>
            <person name="Chapman S.B."/>
            <person name="Chen Z."/>
            <person name="Freedman E."/>
            <person name="Gellesch M."/>
            <person name="Goldberg J."/>
            <person name="Griggs A."/>
            <person name="Gujja S."/>
            <person name="Heilman E.R."/>
            <person name="Heiman D."/>
            <person name="Hepburn T."/>
            <person name="Howarth C."/>
            <person name="Jen D."/>
            <person name="Larson L."/>
            <person name="Mehta T."/>
            <person name="Neiman D."/>
            <person name="Pearson M."/>
            <person name="Roberts A."/>
            <person name="Saif S."/>
            <person name="Shea T."/>
            <person name="Shenoy N."/>
            <person name="Sisk P."/>
            <person name="Stolte C."/>
            <person name="Sykes S."/>
            <person name="Walk T."/>
            <person name="White J."/>
            <person name="Yandava C."/>
            <person name="Haas B."/>
            <person name="Nusbaum C."/>
            <person name="Birren B."/>
        </authorList>
    </citation>
    <scope>NUCLEOTIDE SEQUENCE</scope>
    <source>
        <strain evidence="1">ATCC 64411</strain>
    </source>
</reference>
<proteinExistence type="predicted"/>
<reference evidence="2" key="4">
    <citation type="journal article" date="2015" name="G3 (Bethesda)">
        <title>Genome sequences of three phytopathogenic species of the Magnaporthaceae family of fungi.</title>
        <authorList>
            <person name="Okagaki L.H."/>
            <person name="Nunes C.C."/>
            <person name="Sailsbery J."/>
            <person name="Clay B."/>
            <person name="Brown D."/>
            <person name="John T."/>
            <person name="Oh Y."/>
            <person name="Young N."/>
            <person name="Fitzgerald M."/>
            <person name="Haas B.J."/>
            <person name="Zeng Q."/>
            <person name="Young S."/>
            <person name="Adiconis X."/>
            <person name="Fan L."/>
            <person name="Levin J.Z."/>
            <person name="Mitchell T.K."/>
            <person name="Okubara P.A."/>
            <person name="Farman M.L."/>
            <person name="Kohn L.M."/>
            <person name="Birren B."/>
            <person name="Ma L.-J."/>
            <person name="Dean R.A."/>
        </authorList>
    </citation>
    <scope>NUCLEOTIDE SEQUENCE</scope>
    <source>
        <strain evidence="2">ATCC 64411 / 73-15</strain>
    </source>
</reference>
<reference evidence="2" key="5">
    <citation type="submission" date="2015-06" db="UniProtKB">
        <authorList>
            <consortium name="EnsemblFungi"/>
        </authorList>
    </citation>
    <scope>IDENTIFICATION</scope>
    <source>
        <strain evidence="2">ATCC 64411</strain>
    </source>
</reference>
<dbReference type="Proteomes" id="UP000011715">
    <property type="component" value="Unassembled WGS sequence"/>
</dbReference>